<dbReference type="HOGENOM" id="CLU_572126_0_0_9"/>
<reference evidence="2" key="1">
    <citation type="submission" date="2010-11" db="EMBL/GenBank/DDBJ databases">
        <title>The complete genome of Mahella australiensis DSM 15567.</title>
        <authorList>
            <consortium name="US DOE Joint Genome Institute (JGI-PGF)"/>
            <person name="Lucas S."/>
            <person name="Copeland A."/>
            <person name="Lapidus A."/>
            <person name="Bruce D."/>
            <person name="Goodwin L."/>
            <person name="Pitluck S."/>
            <person name="Kyrpides N."/>
            <person name="Mavromatis K."/>
            <person name="Pagani I."/>
            <person name="Ivanova N."/>
            <person name="Teshima H."/>
            <person name="Brettin T."/>
            <person name="Detter J.C."/>
            <person name="Han C."/>
            <person name="Tapia R."/>
            <person name="Land M."/>
            <person name="Hauser L."/>
            <person name="Markowitz V."/>
            <person name="Cheng J.-F."/>
            <person name="Hugenholtz P."/>
            <person name="Woyke T."/>
            <person name="Wu D."/>
            <person name="Spring S."/>
            <person name="Pukall R."/>
            <person name="Steenblock K."/>
            <person name="Schneider S."/>
            <person name="Klenk H.-P."/>
            <person name="Eisen J.A."/>
        </authorList>
    </citation>
    <scope>NUCLEOTIDE SEQUENCE [LARGE SCALE GENOMIC DNA]</scope>
    <source>
        <strain evidence="2">DSM 15567 / CIP 107919 / 50-1 BON</strain>
    </source>
</reference>
<evidence type="ECO:0000313" key="2">
    <source>
        <dbReference type="Proteomes" id="UP000008457"/>
    </source>
</evidence>
<protein>
    <submittedName>
        <fullName evidence="1">Uncharacterized protein</fullName>
    </submittedName>
</protein>
<reference evidence="1 2" key="2">
    <citation type="journal article" date="2011" name="Stand. Genomic Sci.">
        <title>Complete genome sequence of Mahella australiensis type strain (50-1 BON).</title>
        <authorList>
            <person name="Sikorski J."/>
            <person name="Teshima H."/>
            <person name="Nolan M."/>
            <person name="Lucas S."/>
            <person name="Hammon N."/>
            <person name="Deshpande S."/>
            <person name="Cheng J.F."/>
            <person name="Pitluck S."/>
            <person name="Liolios K."/>
            <person name="Pagani I."/>
            <person name="Ivanova N."/>
            <person name="Huntemann M."/>
            <person name="Mavromatis K."/>
            <person name="Ovchinikova G."/>
            <person name="Pati A."/>
            <person name="Tapia R."/>
            <person name="Han C."/>
            <person name="Goodwin L."/>
            <person name="Chen A."/>
            <person name="Palaniappan K."/>
            <person name="Land M."/>
            <person name="Hauser L."/>
            <person name="Ngatchou-Djao O.D."/>
            <person name="Rohde M."/>
            <person name="Pukall R."/>
            <person name="Spring S."/>
            <person name="Abt B."/>
            <person name="Goker M."/>
            <person name="Detter J.C."/>
            <person name="Woyke T."/>
            <person name="Bristow J."/>
            <person name="Markowitz V."/>
            <person name="Hugenholtz P."/>
            <person name="Eisen J.A."/>
            <person name="Kyrpides N.C."/>
            <person name="Klenk H.P."/>
            <person name="Lapidus A."/>
        </authorList>
    </citation>
    <scope>NUCLEOTIDE SEQUENCE [LARGE SCALE GENOMIC DNA]</scope>
    <source>
        <strain evidence="2">DSM 15567 / CIP 107919 / 50-1 BON</strain>
    </source>
</reference>
<dbReference type="AlphaFoldDB" id="F3ZZ99"/>
<evidence type="ECO:0000313" key="1">
    <source>
        <dbReference type="EMBL" id="AEE97881.1"/>
    </source>
</evidence>
<keyword evidence="2" id="KW-1185">Reference proteome</keyword>
<name>F3ZZ99_MAHA5</name>
<dbReference type="InterPro" id="IPR017853">
    <property type="entry name" value="GH"/>
</dbReference>
<dbReference type="STRING" id="697281.Mahau_2746"/>
<dbReference type="KEGG" id="mas:Mahau_2746"/>
<dbReference type="Gene3D" id="2.60.40.1180">
    <property type="entry name" value="Golgi alpha-mannosidase II"/>
    <property type="match status" value="1"/>
</dbReference>
<dbReference type="Gene3D" id="3.20.20.80">
    <property type="entry name" value="Glycosidases"/>
    <property type="match status" value="1"/>
</dbReference>
<dbReference type="RefSeq" id="WP_013782304.1">
    <property type="nucleotide sequence ID" value="NC_015520.1"/>
</dbReference>
<dbReference type="eggNOG" id="COG5520">
    <property type="taxonomic scope" value="Bacteria"/>
</dbReference>
<dbReference type="InterPro" id="IPR013780">
    <property type="entry name" value="Glyco_hydro_b"/>
</dbReference>
<organism evidence="1 2">
    <name type="scientific">Mahella australiensis (strain DSM 15567 / CIP 107919 / 50-1 BON)</name>
    <dbReference type="NCBI Taxonomy" id="697281"/>
    <lineage>
        <taxon>Bacteria</taxon>
        <taxon>Bacillati</taxon>
        <taxon>Bacillota</taxon>
        <taxon>Clostridia</taxon>
        <taxon>Thermoanaerobacterales</taxon>
        <taxon>Thermoanaerobacterales Family IV. Incertae Sedis</taxon>
        <taxon>Mahella</taxon>
    </lineage>
</organism>
<sequence>MVKAYVDFQKKLQQWDGFGVNYVETAQTPDYTVDPQDYGGFSLLTDEDRKNILNLIFSEEGLKPCIIKMFLDPFHQPTIPPQEYSKSLDDVDLSLYEHTETTRWMRYFAKEGLKITRQRNADLDIITTLYGPPAWMTKQKILRGRDLDPSHRINCAKYMVSWARYLRDIENLPVKYISLHNEGEDYHRWPYDGSGSNLGTGHDYNMYWPAEQVVDFIKLVRDILNKQGMNDMGVAPGETTNWYRFSDWGYAYAIADDRDAVDKLGIITSHGFFNPNYGNFYGDHRSLGNDIIREKKPSLHSWVTSTSWSKMDAKFVNEIRDNIYCAKTNAIIPWACIQRPVKWLGGDPNPGTAFKVYEDGTYSVEPGYYFYKQVCRAGQQGMAVAAVSATDSTIGLIGFSANNTDNPNALVVINISEEQKAIDIGINGNHNNIFFAYRTSCEEKYQYIGSINVEDNILKYCAPPQSVTTFYEGEDCK</sequence>
<gene>
    <name evidence="1" type="ordered locus">Mahau_2746</name>
</gene>
<dbReference type="OrthoDB" id="9806701at2"/>
<dbReference type="EMBL" id="CP002360">
    <property type="protein sequence ID" value="AEE97881.1"/>
    <property type="molecule type" value="Genomic_DNA"/>
</dbReference>
<dbReference type="Proteomes" id="UP000008457">
    <property type="component" value="Chromosome"/>
</dbReference>
<proteinExistence type="predicted"/>
<dbReference type="SUPFAM" id="SSF51445">
    <property type="entry name" value="(Trans)glycosidases"/>
    <property type="match status" value="1"/>
</dbReference>
<accession>F3ZZ99</accession>